<gene>
    <name evidence="1" type="ORF">GCM10011496_00040</name>
</gene>
<sequence length="78" mass="8740">MSKAARKPATWPEHKACSDSTIERFKVPARWNAQSLTPTLSQKGETESGPMDRRVVGKINTQMIPERRPRHQTVPASA</sequence>
<keyword evidence="2" id="KW-1185">Reference proteome</keyword>
<proteinExistence type="predicted"/>
<reference evidence="1" key="2">
    <citation type="submission" date="2020-09" db="EMBL/GenBank/DDBJ databases">
        <authorList>
            <person name="Sun Q."/>
            <person name="Zhou Y."/>
        </authorList>
    </citation>
    <scope>NUCLEOTIDE SEQUENCE</scope>
    <source>
        <strain evidence="1">CGMCC 1.15322</strain>
    </source>
</reference>
<dbReference type="Proteomes" id="UP000620596">
    <property type="component" value="Unassembled WGS sequence"/>
</dbReference>
<evidence type="ECO:0000313" key="2">
    <source>
        <dbReference type="Proteomes" id="UP000620596"/>
    </source>
</evidence>
<protein>
    <submittedName>
        <fullName evidence="1">Uncharacterized protein</fullName>
    </submittedName>
</protein>
<name>A0A916S591_9BURK</name>
<evidence type="ECO:0000313" key="1">
    <source>
        <dbReference type="EMBL" id="GGA83565.1"/>
    </source>
</evidence>
<dbReference type="EMBL" id="BMIG01000001">
    <property type="protein sequence ID" value="GGA83565.1"/>
    <property type="molecule type" value="Genomic_DNA"/>
</dbReference>
<accession>A0A916S591</accession>
<dbReference type="AlphaFoldDB" id="A0A916S591"/>
<comment type="caution">
    <text evidence="1">The sequence shown here is derived from an EMBL/GenBank/DDBJ whole genome shotgun (WGS) entry which is preliminary data.</text>
</comment>
<organism evidence="1 2">
    <name type="scientific">Polaromonas eurypsychrophila</name>
    <dbReference type="NCBI Taxonomy" id="1614635"/>
    <lineage>
        <taxon>Bacteria</taxon>
        <taxon>Pseudomonadati</taxon>
        <taxon>Pseudomonadota</taxon>
        <taxon>Betaproteobacteria</taxon>
        <taxon>Burkholderiales</taxon>
        <taxon>Comamonadaceae</taxon>
        <taxon>Polaromonas</taxon>
    </lineage>
</organism>
<reference evidence="1" key="1">
    <citation type="journal article" date="2014" name="Int. J. Syst. Evol. Microbiol.">
        <title>Complete genome sequence of Corynebacterium casei LMG S-19264T (=DSM 44701T), isolated from a smear-ripened cheese.</title>
        <authorList>
            <consortium name="US DOE Joint Genome Institute (JGI-PGF)"/>
            <person name="Walter F."/>
            <person name="Albersmeier A."/>
            <person name="Kalinowski J."/>
            <person name="Ruckert C."/>
        </authorList>
    </citation>
    <scope>NUCLEOTIDE SEQUENCE</scope>
    <source>
        <strain evidence="1">CGMCC 1.15322</strain>
    </source>
</reference>